<accession>A0ABR0BBF0</accession>
<evidence type="ECO:0000256" key="1">
    <source>
        <dbReference type="SAM" id="MobiDB-lite"/>
    </source>
</evidence>
<keyword evidence="2" id="KW-0472">Membrane</keyword>
<gene>
    <name evidence="3" type="ORF">Purlil1_14388</name>
</gene>
<sequence>MRKADALNSTLKALLLKVTSNVITIYVALTRQGVAAWLSTCIAVAFSVFMCGAKLLQGLESESHLSSLKSARNDDVERQSDAMFQTQQRYVADSKLRSRVLSVWKLFLLCVVAAFAHFMLSTDGQSAPMIVRLGHQIHSTDATYDKVVGGIPKAWRIIFAMPFGTWLRVNFGTLVHRLSSRAPDPGQNGEAKGDKASEKGFQ</sequence>
<evidence type="ECO:0000256" key="2">
    <source>
        <dbReference type="SAM" id="Phobius"/>
    </source>
</evidence>
<feature type="transmembrane region" description="Helical" evidence="2">
    <location>
        <begin position="35"/>
        <end position="56"/>
    </location>
</feature>
<keyword evidence="4" id="KW-1185">Reference proteome</keyword>
<proteinExistence type="predicted"/>
<dbReference type="Proteomes" id="UP001287286">
    <property type="component" value="Unassembled WGS sequence"/>
</dbReference>
<evidence type="ECO:0000313" key="4">
    <source>
        <dbReference type="Proteomes" id="UP001287286"/>
    </source>
</evidence>
<keyword evidence="2" id="KW-0812">Transmembrane</keyword>
<feature type="region of interest" description="Disordered" evidence="1">
    <location>
        <begin position="182"/>
        <end position="202"/>
    </location>
</feature>
<feature type="transmembrane region" description="Helical" evidence="2">
    <location>
        <begin position="103"/>
        <end position="120"/>
    </location>
</feature>
<name>A0ABR0BBF0_PURLI</name>
<protein>
    <submittedName>
        <fullName evidence="3">Uncharacterized protein</fullName>
    </submittedName>
</protein>
<comment type="caution">
    <text evidence="3">The sequence shown here is derived from an EMBL/GenBank/DDBJ whole genome shotgun (WGS) entry which is preliminary data.</text>
</comment>
<organism evidence="3 4">
    <name type="scientific">Purpureocillium lilacinum</name>
    <name type="common">Paecilomyces lilacinus</name>
    <dbReference type="NCBI Taxonomy" id="33203"/>
    <lineage>
        <taxon>Eukaryota</taxon>
        <taxon>Fungi</taxon>
        <taxon>Dikarya</taxon>
        <taxon>Ascomycota</taxon>
        <taxon>Pezizomycotina</taxon>
        <taxon>Sordariomycetes</taxon>
        <taxon>Hypocreomycetidae</taxon>
        <taxon>Hypocreales</taxon>
        <taxon>Ophiocordycipitaceae</taxon>
        <taxon>Purpureocillium</taxon>
    </lineage>
</organism>
<dbReference type="EMBL" id="JAWRVI010000850">
    <property type="protein sequence ID" value="KAK4058983.1"/>
    <property type="molecule type" value="Genomic_DNA"/>
</dbReference>
<evidence type="ECO:0000313" key="3">
    <source>
        <dbReference type="EMBL" id="KAK4058983.1"/>
    </source>
</evidence>
<reference evidence="3 4" key="1">
    <citation type="journal article" date="2024" name="Microbiol. Resour. Announc.">
        <title>Genome annotations for the ascomycete fungi Trichoderma harzianum, Trichoderma aggressivum, and Purpureocillium lilacinum.</title>
        <authorList>
            <person name="Beijen E.P.W."/>
            <person name="Ohm R.A."/>
        </authorList>
    </citation>
    <scope>NUCLEOTIDE SEQUENCE [LARGE SCALE GENOMIC DNA]</scope>
    <source>
        <strain evidence="3 4">CBS 150709</strain>
    </source>
</reference>
<feature type="compositionally biased region" description="Basic and acidic residues" evidence="1">
    <location>
        <begin position="191"/>
        <end position="202"/>
    </location>
</feature>
<keyword evidence="2" id="KW-1133">Transmembrane helix</keyword>
<feature type="transmembrane region" description="Helical" evidence="2">
    <location>
        <begin position="12"/>
        <end position="29"/>
    </location>
</feature>